<dbReference type="PANTHER" id="PTHR10963:SF27">
    <property type="entry name" value="GLYCOSIDASE-RELATED"/>
    <property type="match status" value="1"/>
</dbReference>
<comment type="subcellular location">
    <subcellularLocation>
        <location evidence="2">Membrane</location>
        <topology evidence="2">Lipid-anchor</topology>
        <topology evidence="2">GPI-anchor</topology>
    </subcellularLocation>
</comment>
<comment type="catalytic activity">
    <reaction evidence="1">
        <text>Random endo-hydrolysis of N-acetyl-beta-D-glucosaminide (1-&gt;4)-beta-linkages in chitin and chitodextrins.</text>
        <dbReference type="EC" id="3.2.1.14"/>
    </reaction>
</comment>
<evidence type="ECO:0000256" key="18">
    <source>
        <dbReference type="SAM" id="SignalP"/>
    </source>
</evidence>
<evidence type="ECO:0000256" key="9">
    <source>
        <dbReference type="ARBA" id="ARBA00023180"/>
    </source>
</evidence>
<keyword evidence="5" id="KW-0808">Transferase</keyword>
<dbReference type="InterPro" id="IPR017168">
    <property type="entry name" value="CHR-like"/>
</dbReference>
<feature type="active site" description="Proton donor" evidence="15">
    <location>
        <position position="128"/>
    </location>
</feature>
<keyword evidence="7 14" id="KW-0378">Hydrolase</keyword>
<dbReference type="PIRSF" id="PIRSF037299">
    <property type="entry name" value="Glycosidase_CRH1_prd"/>
    <property type="match status" value="1"/>
</dbReference>
<keyword evidence="4" id="KW-0328">Glycosyltransferase</keyword>
<dbReference type="EMBL" id="LT853692">
    <property type="protein sequence ID" value="SMQ45950.1"/>
    <property type="molecule type" value="Genomic_DNA"/>
</dbReference>
<dbReference type="SUPFAM" id="SSF49899">
    <property type="entry name" value="Concanavalin A-like lectins/glucanases"/>
    <property type="match status" value="1"/>
</dbReference>
<evidence type="ECO:0000256" key="17">
    <source>
        <dbReference type="SAM" id="MobiDB-lite"/>
    </source>
</evidence>
<dbReference type="EC" id="3.2.-.-" evidence="14"/>
<dbReference type="GO" id="GO:0008843">
    <property type="term" value="F:endochitinase activity"/>
    <property type="evidence" value="ECO:0007669"/>
    <property type="project" value="UniProtKB-EC"/>
</dbReference>
<dbReference type="AlphaFoldDB" id="A0A1X7RFF7"/>
<evidence type="ECO:0000256" key="11">
    <source>
        <dbReference type="ARBA" id="ARBA00023295"/>
    </source>
</evidence>
<dbReference type="GO" id="GO:0016757">
    <property type="term" value="F:glycosyltransferase activity"/>
    <property type="evidence" value="ECO:0007669"/>
    <property type="project" value="UniProtKB-KW"/>
</dbReference>
<keyword evidence="9" id="KW-0325">Glycoprotein</keyword>
<evidence type="ECO:0000256" key="1">
    <source>
        <dbReference type="ARBA" id="ARBA00000822"/>
    </source>
</evidence>
<dbReference type="GO" id="GO:0031505">
    <property type="term" value="P:fungal-type cell wall organization"/>
    <property type="evidence" value="ECO:0007669"/>
    <property type="project" value="TreeGrafter"/>
</dbReference>
<evidence type="ECO:0000256" key="5">
    <source>
        <dbReference type="ARBA" id="ARBA00022679"/>
    </source>
</evidence>
<feature type="signal peptide" evidence="18">
    <location>
        <begin position="1"/>
        <end position="23"/>
    </location>
</feature>
<keyword evidence="21" id="KW-1185">Reference proteome</keyword>
<dbReference type="STRING" id="1276538.A0A1X7RFF7"/>
<gene>
    <name evidence="20" type="ORF">ZT3D7_G1095</name>
</gene>
<evidence type="ECO:0000256" key="3">
    <source>
        <dbReference type="ARBA" id="ARBA00022622"/>
    </source>
</evidence>
<dbReference type="InterPro" id="IPR000757">
    <property type="entry name" value="Beta-glucanase-like"/>
</dbReference>
<keyword evidence="16" id="KW-1015">Disulfide bond</keyword>
<evidence type="ECO:0000256" key="13">
    <source>
        <dbReference type="ARBA" id="ARBA00038074"/>
    </source>
</evidence>
<dbReference type="GO" id="GO:0009277">
    <property type="term" value="C:fungal-type cell wall"/>
    <property type="evidence" value="ECO:0007669"/>
    <property type="project" value="TreeGrafter"/>
</dbReference>
<dbReference type="PROSITE" id="PS51762">
    <property type="entry name" value="GH16_2"/>
    <property type="match status" value="1"/>
</dbReference>
<evidence type="ECO:0000256" key="8">
    <source>
        <dbReference type="ARBA" id="ARBA00023136"/>
    </source>
</evidence>
<evidence type="ECO:0000256" key="12">
    <source>
        <dbReference type="ARBA" id="ARBA00023316"/>
    </source>
</evidence>
<dbReference type="Gene3D" id="2.60.120.200">
    <property type="match status" value="1"/>
</dbReference>
<evidence type="ECO:0000256" key="15">
    <source>
        <dbReference type="PIRSR" id="PIRSR037299-1"/>
    </source>
</evidence>
<keyword evidence="10" id="KW-0449">Lipoprotein</keyword>
<keyword evidence="11" id="KW-0326">Glycosidase</keyword>
<sequence>MRFQLFSQRAAVALATSLPLILAQTSTDCDPTKKSCPADIGLPASKYVADFTTAGANSSWTAAAYTTIEYGSDGAVFTIAKEGQAPTIETDFYIFFGRVDVTMKAASGRGIVSSIVLESDDLDEIDWEFIGGDNGKVQSNFYGKANTTTYDRVVYHDVATPQDTYHTYSIDWTSERLQFLIDGSIIRTIAYADPLAVYGKNYPQTPMRVKLGNWAGGGPGQNKGTVEWAGGDVDFSKGPFKMLVRKVEITNNNPACSYEYGDRSGSFESIKKVSTGNSCKAQGGSNSNSTSSSTTTATASGNGTTTASTTSDEGTAVTDAPTVSRSVAPIRQTVLLSTTVTGSAYSTNSASVSALNSDAPTGTADSTTDTTNAVGSDSPAATTSSGVETSTGGASTNTILTAGSFVGVAVGFFML</sequence>
<dbReference type="InterPro" id="IPR013320">
    <property type="entry name" value="ConA-like_dom_sf"/>
</dbReference>
<feature type="region of interest" description="Disordered" evidence="17">
    <location>
        <begin position="349"/>
        <end position="394"/>
    </location>
</feature>
<evidence type="ECO:0000256" key="4">
    <source>
        <dbReference type="ARBA" id="ARBA00022676"/>
    </source>
</evidence>
<evidence type="ECO:0000259" key="19">
    <source>
        <dbReference type="PROSITE" id="PS51762"/>
    </source>
</evidence>
<feature type="domain" description="GH16" evidence="19">
    <location>
        <begin position="25"/>
        <end position="237"/>
    </location>
</feature>
<protein>
    <recommendedName>
        <fullName evidence="14">Crh-like protein</fullName>
        <ecNumber evidence="14">3.2.-.-</ecNumber>
    </recommendedName>
</protein>
<feature type="chain" id="PRO_5010876053" description="Crh-like protein" evidence="18">
    <location>
        <begin position="24"/>
        <end position="415"/>
    </location>
</feature>
<organism evidence="20 21">
    <name type="scientific">Zymoseptoria tritici (strain ST99CH_3D7)</name>
    <dbReference type="NCBI Taxonomy" id="1276538"/>
    <lineage>
        <taxon>Eukaryota</taxon>
        <taxon>Fungi</taxon>
        <taxon>Dikarya</taxon>
        <taxon>Ascomycota</taxon>
        <taxon>Pezizomycotina</taxon>
        <taxon>Dothideomycetes</taxon>
        <taxon>Dothideomycetidae</taxon>
        <taxon>Mycosphaerellales</taxon>
        <taxon>Mycosphaerellaceae</taxon>
        <taxon>Zymoseptoria</taxon>
    </lineage>
</organism>
<evidence type="ECO:0000256" key="2">
    <source>
        <dbReference type="ARBA" id="ARBA00004589"/>
    </source>
</evidence>
<feature type="region of interest" description="Disordered" evidence="17">
    <location>
        <begin position="275"/>
        <end position="323"/>
    </location>
</feature>
<keyword evidence="8 14" id="KW-0472">Membrane</keyword>
<dbReference type="PANTHER" id="PTHR10963">
    <property type="entry name" value="GLYCOSYL HYDROLASE-RELATED"/>
    <property type="match status" value="1"/>
</dbReference>
<feature type="compositionally biased region" description="Low complexity" evidence="17">
    <location>
        <begin position="284"/>
        <end position="311"/>
    </location>
</feature>
<proteinExistence type="inferred from homology"/>
<feature type="compositionally biased region" description="Low complexity" evidence="17">
    <location>
        <begin position="380"/>
        <end position="394"/>
    </location>
</feature>
<dbReference type="GO" id="GO:0005975">
    <property type="term" value="P:carbohydrate metabolic process"/>
    <property type="evidence" value="ECO:0007669"/>
    <property type="project" value="InterPro"/>
</dbReference>
<evidence type="ECO:0000256" key="10">
    <source>
        <dbReference type="ARBA" id="ARBA00023288"/>
    </source>
</evidence>
<dbReference type="Pfam" id="PF00722">
    <property type="entry name" value="Glyco_hydro_16"/>
    <property type="match status" value="1"/>
</dbReference>
<keyword evidence="3" id="KW-0336">GPI-anchor</keyword>
<evidence type="ECO:0000256" key="6">
    <source>
        <dbReference type="ARBA" id="ARBA00022729"/>
    </source>
</evidence>
<evidence type="ECO:0000313" key="20">
    <source>
        <dbReference type="EMBL" id="SMQ45950.1"/>
    </source>
</evidence>
<accession>A0A1X7RFF7</accession>
<evidence type="ECO:0000256" key="14">
    <source>
        <dbReference type="PIRNR" id="PIRNR037299"/>
    </source>
</evidence>
<keyword evidence="6 18" id="KW-0732">Signal</keyword>
<feature type="compositionally biased region" description="Low complexity" evidence="17">
    <location>
        <begin position="358"/>
        <end position="373"/>
    </location>
</feature>
<dbReference type="InterPro" id="IPR050546">
    <property type="entry name" value="Glycosyl_Hydrlase_16"/>
</dbReference>
<dbReference type="GO" id="GO:0098552">
    <property type="term" value="C:side of membrane"/>
    <property type="evidence" value="ECO:0007669"/>
    <property type="project" value="UniProtKB-KW"/>
</dbReference>
<evidence type="ECO:0000313" key="21">
    <source>
        <dbReference type="Proteomes" id="UP000215127"/>
    </source>
</evidence>
<reference evidence="20 21" key="1">
    <citation type="submission" date="2016-06" db="EMBL/GenBank/DDBJ databases">
        <authorList>
            <person name="Kjaerup R.B."/>
            <person name="Dalgaard T.S."/>
            <person name="Juul-Madsen H.R."/>
        </authorList>
    </citation>
    <scope>NUCLEOTIDE SEQUENCE [LARGE SCALE GENOMIC DNA]</scope>
</reference>
<keyword evidence="12" id="KW-0961">Cell wall biogenesis/degradation</keyword>
<name>A0A1X7RFF7_ZYMT9</name>
<dbReference type="CDD" id="cd02183">
    <property type="entry name" value="GH16_fungal_CRH1_transglycosylase"/>
    <property type="match status" value="1"/>
</dbReference>
<evidence type="ECO:0000256" key="16">
    <source>
        <dbReference type="PIRSR" id="PIRSR037299-2"/>
    </source>
</evidence>
<comment type="similarity">
    <text evidence="13">Belongs to the glycosyl hydrolase 16 family. CRH1 subfamily.</text>
</comment>
<feature type="disulfide bond" evidence="16">
    <location>
        <begin position="29"/>
        <end position="36"/>
    </location>
</feature>
<feature type="active site" description="Nucleophile" evidence="15">
    <location>
        <position position="124"/>
    </location>
</feature>
<dbReference type="Proteomes" id="UP000215127">
    <property type="component" value="Chromosome 1"/>
</dbReference>
<evidence type="ECO:0000256" key="7">
    <source>
        <dbReference type="ARBA" id="ARBA00022801"/>
    </source>
</evidence>